<comment type="caution">
    <text evidence="1">The sequence shown here is derived from an EMBL/GenBank/DDBJ whole genome shotgun (WGS) entry which is preliminary data.</text>
</comment>
<gene>
    <name evidence="1" type="ORF">PRUB_a0106</name>
</gene>
<protein>
    <recommendedName>
        <fullName evidence="3">Jacalin-type lectin domain-containing protein</fullName>
    </recommendedName>
</protein>
<reference evidence="1 2" key="1">
    <citation type="journal article" date="2012" name="J. Bacteriol.">
        <title>Genome sequence of the cycloprodigiosin-producing bacterial strain Pseudoalteromonas rubra ATCC 29570(T).</title>
        <authorList>
            <person name="Xie B.B."/>
            <person name="Shu Y.L."/>
            <person name="Qin Q.L."/>
            <person name="Rong J.C."/>
            <person name="Zhang X.Y."/>
            <person name="Chen X.L."/>
            <person name="Zhou B.C."/>
            <person name="Zhang Y.Z."/>
        </authorList>
    </citation>
    <scope>NUCLEOTIDE SEQUENCE [LARGE SCALE GENOMIC DNA]</scope>
    <source>
        <strain evidence="1 2">DSM 6842</strain>
    </source>
</reference>
<proteinExistence type="predicted"/>
<organism evidence="1 2">
    <name type="scientific">Pseudoalteromonas rubra</name>
    <dbReference type="NCBI Taxonomy" id="43658"/>
    <lineage>
        <taxon>Bacteria</taxon>
        <taxon>Pseudomonadati</taxon>
        <taxon>Pseudomonadota</taxon>
        <taxon>Gammaproteobacteria</taxon>
        <taxon>Alteromonadales</taxon>
        <taxon>Pseudoalteromonadaceae</taxon>
        <taxon>Pseudoalteromonas</taxon>
    </lineage>
</organism>
<dbReference type="Gene3D" id="2.100.10.30">
    <property type="entry name" value="Jacalin-like lectin domain"/>
    <property type="match status" value="1"/>
</dbReference>
<sequence>MYSPPGGGWDTALSGIKFVTKNGDDSGYYGSELSEGATNSSFSIAHPDGQVYGISGSYEENVIFTVGFTGNFRTSDIEGS</sequence>
<dbReference type="AlphaFoldDB" id="A0A8T0C539"/>
<evidence type="ECO:0000313" key="1">
    <source>
        <dbReference type="EMBL" id="KAF7785733.1"/>
    </source>
</evidence>
<dbReference type="InterPro" id="IPR036404">
    <property type="entry name" value="Jacalin-like_lectin_dom_sf"/>
</dbReference>
<dbReference type="Proteomes" id="UP000016480">
    <property type="component" value="Unassembled WGS sequence"/>
</dbReference>
<evidence type="ECO:0000313" key="2">
    <source>
        <dbReference type="Proteomes" id="UP000016480"/>
    </source>
</evidence>
<evidence type="ECO:0008006" key="3">
    <source>
        <dbReference type="Google" id="ProtNLM"/>
    </source>
</evidence>
<dbReference type="EMBL" id="AHCD03000035">
    <property type="protein sequence ID" value="KAF7785733.1"/>
    <property type="molecule type" value="Genomic_DNA"/>
</dbReference>
<name>A0A8T0C539_9GAMM</name>
<accession>A0A8T0C539</accession>